<keyword evidence="2" id="KW-1185">Reference proteome</keyword>
<dbReference type="Proteomes" id="UP001424532">
    <property type="component" value="Unassembled WGS sequence"/>
</dbReference>
<name>A0ABV0DLZ6_9PSED</name>
<dbReference type="EMBL" id="JBDLYL010000045">
    <property type="protein sequence ID" value="MEN8642898.1"/>
    <property type="molecule type" value="Genomic_DNA"/>
</dbReference>
<reference evidence="1 2" key="1">
    <citation type="submission" date="2024-05" db="EMBL/GenBank/DDBJ databases">
        <title>Sequence of Lycoming College course isolates.</title>
        <authorList>
            <person name="Reigle C.A."/>
            <person name="Newman J.D."/>
        </authorList>
    </citation>
    <scope>NUCLEOTIDE SEQUENCE [LARGE SCALE GENOMIC DNA]</scope>
    <source>
        <strain evidence="1 2">CAR-09</strain>
    </source>
</reference>
<comment type="caution">
    <text evidence="1">The sequence shown here is derived from an EMBL/GenBank/DDBJ whole genome shotgun (WGS) entry which is preliminary data.</text>
</comment>
<evidence type="ECO:0000313" key="1">
    <source>
        <dbReference type="EMBL" id="MEN8642898.1"/>
    </source>
</evidence>
<accession>A0ABV0DLZ6</accession>
<sequence length="157" mass="18080">MNKLHSTPDLGRLEKYESWREQWENPSGLNLFSYLRSECHPEDTLVVSKLLLPDMLCVDDGVFLELSFNESTYLSLRKKGECTSSIEKSMNHTLLYDMYDGCPGNVSDEVFVRLSALLKYSWGLILRDRFPEKKFAISVKNNIDDYGPSITFCQFSA</sequence>
<organism evidence="1 2">
    <name type="scientific">Pseudomonas sichuanensis</name>
    <dbReference type="NCBI Taxonomy" id="2213015"/>
    <lineage>
        <taxon>Bacteria</taxon>
        <taxon>Pseudomonadati</taxon>
        <taxon>Pseudomonadota</taxon>
        <taxon>Gammaproteobacteria</taxon>
        <taxon>Pseudomonadales</taxon>
        <taxon>Pseudomonadaceae</taxon>
        <taxon>Pseudomonas</taxon>
    </lineage>
</organism>
<gene>
    <name evidence="1" type="ORF">ABFE88_24890</name>
</gene>
<dbReference type="RefSeq" id="WP_347151728.1">
    <property type="nucleotide sequence ID" value="NZ_JBDLYL010000045.1"/>
</dbReference>
<proteinExistence type="predicted"/>
<protein>
    <submittedName>
        <fullName evidence="1">Uncharacterized protein</fullName>
    </submittedName>
</protein>
<evidence type="ECO:0000313" key="2">
    <source>
        <dbReference type="Proteomes" id="UP001424532"/>
    </source>
</evidence>